<accession>A0A9P1I2R5</accession>
<feature type="region of interest" description="Disordered" evidence="1">
    <location>
        <begin position="34"/>
        <end position="59"/>
    </location>
</feature>
<dbReference type="EMBL" id="CANHGI010000001">
    <property type="protein sequence ID" value="CAI5437417.1"/>
    <property type="molecule type" value="Genomic_DNA"/>
</dbReference>
<keyword evidence="4" id="KW-1185">Reference proteome</keyword>
<proteinExistence type="predicted"/>
<evidence type="ECO:0000313" key="4">
    <source>
        <dbReference type="Proteomes" id="UP001152747"/>
    </source>
</evidence>
<feature type="compositionally biased region" description="Polar residues" evidence="1">
    <location>
        <begin position="34"/>
        <end position="56"/>
    </location>
</feature>
<dbReference type="Proteomes" id="UP001152747">
    <property type="component" value="Unassembled WGS sequence"/>
</dbReference>
<evidence type="ECO:0000313" key="3">
    <source>
        <dbReference type="EMBL" id="CAI5437417.1"/>
    </source>
</evidence>
<evidence type="ECO:0000256" key="2">
    <source>
        <dbReference type="SAM" id="SignalP"/>
    </source>
</evidence>
<name>A0A9P1I2R5_9PELO</name>
<organism evidence="3 4">
    <name type="scientific">Caenorhabditis angaria</name>
    <dbReference type="NCBI Taxonomy" id="860376"/>
    <lineage>
        <taxon>Eukaryota</taxon>
        <taxon>Metazoa</taxon>
        <taxon>Ecdysozoa</taxon>
        <taxon>Nematoda</taxon>
        <taxon>Chromadorea</taxon>
        <taxon>Rhabditida</taxon>
        <taxon>Rhabditina</taxon>
        <taxon>Rhabditomorpha</taxon>
        <taxon>Rhabditoidea</taxon>
        <taxon>Rhabditidae</taxon>
        <taxon>Peloderinae</taxon>
        <taxon>Caenorhabditis</taxon>
    </lineage>
</organism>
<evidence type="ECO:0008006" key="5">
    <source>
        <dbReference type="Google" id="ProtNLM"/>
    </source>
</evidence>
<gene>
    <name evidence="3" type="ORF">CAMP_LOCUS54</name>
</gene>
<keyword evidence="2" id="KW-0732">Signal</keyword>
<dbReference type="OrthoDB" id="5848265at2759"/>
<protein>
    <recommendedName>
        <fullName evidence="5">DUF19 domain-containing protein</fullName>
    </recommendedName>
</protein>
<reference evidence="3" key="1">
    <citation type="submission" date="2022-11" db="EMBL/GenBank/DDBJ databases">
        <authorList>
            <person name="Kikuchi T."/>
        </authorList>
    </citation>
    <scope>NUCLEOTIDE SEQUENCE</scope>
    <source>
        <strain evidence="3">PS1010</strain>
    </source>
</reference>
<dbReference type="AlphaFoldDB" id="A0A9P1I2R5"/>
<comment type="caution">
    <text evidence="3">The sequence shown here is derived from an EMBL/GenBank/DDBJ whole genome shotgun (WGS) entry which is preliminary data.</text>
</comment>
<evidence type="ECO:0000256" key="1">
    <source>
        <dbReference type="SAM" id="MobiDB-lite"/>
    </source>
</evidence>
<sequence length="181" mass="20749">MSCQRLLYFAFIVFGIVLADGEVAGNSTTVAPPLNLTTSPHQQELQKDAPTTTSTTHEPDLGLHGIIEQQLNLKFYNFICSKHYHLDCKITETLQVCQKGDYVAVLGLPLRFAAGSEEVKKLNKWIKTCDRNDQELNRETMKIIRKQIRIQNDNDWNNVFNSSSTLRYFWIVVGFSMFLFI</sequence>
<feature type="chain" id="PRO_5040325958" description="DUF19 domain-containing protein" evidence="2">
    <location>
        <begin position="20"/>
        <end position="181"/>
    </location>
</feature>
<feature type="signal peptide" evidence="2">
    <location>
        <begin position="1"/>
        <end position="19"/>
    </location>
</feature>